<evidence type="ECO:0000256" key="2">
    <source>
        <dbReference type="ARBA" id="ARBA00004651"/>
    </source>
</evidence>
<dbReference type="OrthoDB" id="9815712at2"/>
<dbReference type="PROSITE" id="PS00211">
    <property type="entry name" value="ABC_TRANSPORTER_1"/>
    <property type="match status" value="1"/>
</dbReference>
<dbReference type="NCBIfam" id="TIGR01727">
    <property type="entry name" value="oligo_HPY"/>
    <property type="match status" value="1"/>
</dbReference>
<feature type="transmembrane region" description="Helical" evidence="11">
    <location>
        <begin position="119"/>
        <end position="150"/>
    </location>
</feature>
<evidence type="ECO:0000256" key="4">
    <source>
        <dbReference type="ARBA" id="ARBA00022448"/>
    </source>
</evidence>
<keyword evidence="7" id="KW-0547">Nucleotide-binding</keyword>
<keyword evidence="10 11" id="KW-0472">Membrane</keyword>
<dbReference type="Gene3D" id="1.10.3720.10">
    <property type="entry name" value="MetI-like"/>
    <property type="match status" value="1"/>
</dbReference>
<dbReference type="InterPro" id="IPR017871">
    <property type="entry name" value="ABC_transporter-like_CS"/>
</dbReference>
<name>A0A1G7CC19_9RHOB</name>
<evidence type="ECO:0000256" key="1">
    <source>
        <dbReference type="ARBA" id="ARBA00004417"/>
    </source>
</evidence>
<dbReference type="Pfam" id="PF00528">
    <property type="entry name" value="BPD_transp_1"/>
    <property type="match status" value="1"/>
</dbReference>
<proteinExistence type="inferred from homology"/>
<dbReference type="SUPFAM" id="SSF52540">
    <property type="entry name" value="P-loop containing nucleoside triphosphate hydrolases"/>
    <property type="match status" value="1"/>
</dbReference>
<evidence type="ECO:0000313" key="15">
    <source>
        <dbReference type="EMBL" id="SDE36773.1"/>
    </source>
</evidence>
<dbReference type="CDD" id="cd03257">
    <property type="entry name" value="ABC_NikE_OppD_transporters"/>
    <property type="match status" value="1"/>
</dbReference>
<dbReference type="InterPro" id="IPR027417">
    <property type="entry name" value="P-loop_NTPase"/>
</dbReference>
<evidence type="ECO:0000313" key="16">
    <source>
        <dbReference type="Proteomes" id="UP000198922"/>
    </source>
</evidence>
<organism evidence="15 16">
    <name type="scientific">Limimaricola pyoseonensis</name>
    <dbReference type="NCBI Taxonomy" id="521013"/>
    <lineage>
        <taxon>Bacteria</taxon>
        <taxon>Pseudomonadati</taxon>
        <taxon>Pseudomonadota</taxon>
        <taxon>Alphaproteobacteria</taxon>
        <taxon>Rhodobacterales</taxon>
        <taxon>Paracoccaceae</taxon>
        <taxon>Limimaricola</taxon>
    </lineage>
</organism>
<dbReference type="PROSITE" id="PS50928">
    <property type="entry name" value="ABC_TM1"/>
    <property type="match status" value="1"/>
</dbReference>
<evidence type="ECO:0000256" key="3">
    <source>
        <dbReference type="ARBA" id="ARBA00005417"/>
    </source>
</evidence>
<dbReference type="SMART" id="SM00382">
    <property type="entry name" value="AAA"/>
    <property type="match status" value="1"/>
</dbReference>
<keyword evidence="16" id="KW-1185">Reference proteome</keyword>
<dbReference type="PROSITE" id="PS50893">
    <property type="entry name" value="ABC_TRANSPORTER_2"/>
    <property type="match status" value="1"/>
</dbReference>
<evidence type="ECO:0000256" key="5">
    <source>
        <dbReference type="ARBA" id="ARBA00022475"/>
    </source>
</evidence>
<dbReference type="GO" id="GO:0016887">
    <property type="term" value="F:ATP hydrolysis activity"/>
    <property type="evidence" value="ECO:0007669"/>
    <property type="project" value="InterPro"/>
</dbReference>
<keyword evidence="8" id="KW-0067">ATP-binding</keyword>
<evidence type="ECO:0000259" key="13">
    <source>
        <dbReference type="PROSITE" id="PS50893"/>
    </source>
</evidence>
<dbReference type="GO" id="GO:0005524">
    <property type="term" value="F:ATP binding"/>
    <property type="evidence" value="ECO:0007669"/>
    <property type="project" value="UniProtKB-KW"/>
</dbReference>
<dbReference type="InterPro" id="IPR035906">
    <property type="entry name" value="MetI-like_sf"/>
</dbReference>
<feature type="domain" description="ABC transmembrane type-1" evidence="14">
    <location>
        <begin position="77"/>
        <end position="265"/>
    </location>
</feature>
<dbReference type="PANTHER" id="PTHR43297:SF2">
    <property type="entry name" value="DIPEPTIDE TRANSPORT ATP-BINDING PROTEIN DPPD"/>
    <property type="match status" value="1"/>
</dbReference>
<dbReference type="GO" id="GO:0015833">
    <property type="term" value="P:peptide transport"/>
    <property type="evidence" value="ECO:0007669"/>
    <property type="project" value="InterPro"/>
</dbReference>
<dbReference type="STRING" id="521013.SAMN04488567_1438"/>
<feature type="transmembrane region" description="Helical" evidence="11">
    <location>
        <begin position="79"/>
        <end position="107"/>
    </location>
</feature>
<dbReference type="InterPro" id="IPR003593">
    <property type="entry name" value="AAA+_ATPase"/>
</dbReference>
<comment type="similarity">
    <text evidence="3">Belongs to the ABC transporter superfamily.</text>
</comment>
<dbReference type="InterPro" id="IPR050388">
    <property type="entry name" value="ABC_Ni/Peptide_Import"/>
</dbReference>
<dbReference type="InterPro" id="IPR013563">
    <property type="entry name" value="Oligopep_ABC_C"/>
</dbReference>
<feature type="transmembrane region" description="Helical" evidence="11">
    <location>
        <begin position="242"/>
        <end position="264"/>
    </location>
</feature>
<accession>A0A1G7CC19</accession>
<feature type="signal peptide" evidence="12">
    <location>
        <begin position="1"/>
        <end position="34"/>
    </location>
</feature>
<dbReference type="Proteomes" id="UP000198922">
    <property type="component" value="Unassembled WGS sequence"/>
</dbReference>
<comment type="similarity">
    <text evidence="11">Belongs to the binding-protein-dependent transport system permease family.</text>
</comment>
<dbReference type="GO" id="GO:0055085">
    <property type="term" value="P:transmembrane transport"/>
    <property type="evidence" value="ECO:0007669"/>
    <property type="project" value="InterPro"/>
</dbReference>
<feature type="domain" description="ABC transporter" evidence="13">
    <location>
        <begin position="305"/>
        <end position="561"/>
    </location>
</feature>
<evidence type="ECO:0000256" key="7">
    <source>
        <dbReference type="ARBA" id="ARBA00022741"/>
    </source>
</evidence>
<evidence type="ECO:0000256" key="6">
    <source>
        <dbReference type="ARBA" id="ARBA00022692"/>
    </source>
</evidence>
<dbReference type="PANTHER" id="PTHR43297">
    <property type="entry name" value="OLIGOPEPTIDE TRANSPORT ATP-BINDING PROTEIN APPD"/>
    <property type="match status" value="1"/>
</dbReference>
<dbReference type="FunFam" id="3.40.50.300:FF:000016">
    <property type="entry name" value="Oligopeptide ABC transporter ATP-binding component"/>
    <property type="match status" value="1"/>
</dbReference>
<dbReference type="Pfam" id="PF00005">
    <property type="entry name" value="ABC_tran"/>
    <property type="match status" value="1"/>
</dbReference>
<dbReference type="InterPro" id="IPR000515">
    <property type="entry name" value="MetI-like"/>
</dbReference>
<feature type="transmembrane region" description="Helical" evidence="11">
    <location>
        <begin position="203"/>
        <end position="222"/>
    </location>
</feature>
<feature type="transmembrane region" description="Helical" evidence="11">
    <location>
        <begin position="170"/>
        <end position="191"/>
    </location>
</feature>
<dbReference type="Gene3D" id="3.40.50.300">
    <property type="entry name" value="P-loop containing nucleotide triphosphate hydrolases"/>
    <property type="match status" value="1"/>
</dbReference>
<dbReference type="InterPro" id="IPR003439">
    <property type="entry name" value="ABC_transporter-like_ATP-bd"/>
</dbReference>
<keyword evidence="6 11" id="KW-0812">Transmembrane</keyword>
<feature type="chain" id="PRO_5011758270" evidence="12">
    <location>
        <begin position="35"/>
        <end position="644"/>
    </location>
</feature>
<evidence type="ECO:0000256" key="8">
    <source>
        <dbReference type="ARBA" id="ARBA00022840"/>
    </source>
</evidence>
<evidence type="ECO:0000256" key="10">
    <source>
        <dbReference type="ARBA" id="ARBA00023136"/>
    </source>
</evidence>
<dbReference type="Pfam" id="PF08352">
    <property type="entry name" value="oligo_HPY"/>
    <property type="match status" value="1"/>
</dbReference>
<dbReference type="RefSeq" id="WP_090110558.1">
    <property type="nucleotide sequence ID" value="NZ_FNAT01000002.1"/>
</dbReference>
<dbReference type="GO" id="GO:0005886">
    <property type="term" value="C:plasma membrane"/>
    <property type="evidence" value="ECO:0007669"/>
    <property type="project" value="UniProtKB-SubCell"/>
</dbReference>
<comment type="subcellular location">
    <subcellularLocation>
        <location evidence="1">Cell inner membrane</location>
        <topology evidence="1">Peripheral membrane protein</topology>
    </subcellularLocation>
    <subcellularLocation>
        <location evidence="2 11">Cell membrane</location>
        <topology evidence="2 11">Multi-pass membrane protein</topology>
    </subcellularLocation>
</comment>
<evidence type="ECO:0000256" key="12">
    <source>
        <dbReference type="SAM" id="SignalP"/>
    </source>
</evidence>
<keyword evidence="4 11" id="KW-0813">Transport</keyword>
<gene>
    <name evidence="15" type="ORF">SAMN04488567_1438</name>
</gene>
<dbReference type="EMBL" id="FNAT01000002">
    <property type="protein sequence ID" value="SDE36773.1"/>
    <property type="molecule type" value="Genomic_DNA"/>
</dbReference>
<evidence type="ECO:0000259" key="14">
    <source>
        <dbReference type="PROSITE" id="PS50928"/>
    </source>
</evidence>
<keyword evidence="12" id="KW-0732">Signal</keyword>
<dbReference type="SUPFAM" id="SSF161098">
    <property type="entry name" value="MetI-like"/>
    <property type="match status" value="1"/>
</dbReference>
<sequence length="644" mass="68279">MNPTVIKTIRATARSWTGVLSLALLLVIAAAALAAPVLGLPDPADMAFDLYQPPGAAHWLGTDNFGRDIFARVVWGARVALIVAIGAALLSILIGSALGAVAGYFGGWVDGLLSRVFDIFLLIPTFFLILLIVALFGASLPLTIVAIALTTWPRSARLMRSQVLTLKSRVYVQAALAAGAPHWWVILRHVIPNGIAPIVTDGTILMGMAILTEAGLSFLGLGDQNMVSWGSMIFEGQRHLRLAPWMSIAPGVALLVLVASLNLLGDSVNFAMNPQLRTRGGAPKRRRGVAPPADEPAATAGAPILQVTDLRLEYAAGDRRIAAVDGVSFSLPRGGSLGIVGESGCGKSSLGSALLQTMPNNAELTGGTIRYDGRAIVLDGKPVIEGGRSRIEALRWTRMATIFQSAMNALNPVTTVRRQMVDTLRLHRPGMTRDEATARIGEVFDMIGIPRSRMNAYPHQLSGGMRQRAMIALSLILEPELVIADEPTTALDMLIQDQILGEIADLRERLNLSLILVSHDMGAVAESCETVAVMYAGRIVEIAPTRRIFDRPAHPYSRTLISALPSLTGPLETLDSLPATGSAAAEGGCRFAHACPAATALCRSTPPPAVQLGGNHVAECHYAEEFAAEPVDAAEPTATEEACA</sequence>
<evidence type="ECO:0000256" key="9">
    <source>
        <dbReference type="ARBA" id="ARBA00022989"/>
    </source>
</evidence>
<reference evidence="16" key="1">
    <citation type="submission" date="2016-10" db="EMBL/GenBank/DDBJ databases">
        <authorList>
            <person name="Varghese N."/>
            <person name="Submissions S."/>
        </authorList>
    </citation>
    <scope>NUCLEOTIDE SEQUENCE [LARGE SCALE GENOMIC DNA]</scope>
    <source>
        <strain evidence="16">DSM 21424</strain>
    </source>
</reference>
<keyword evidence="5" id="KW-1003">Cell membrane</keyword>
<protein>
    <submittedName>
        <fullName evidence="15">Oligopeptide/dipeptide transporter, C-terminal region</fullName>
    </submittedName>
</protein>
<dbReference type="CDD" id="cd06261">
    <property type="entry name" value="TM_PBP2"/>
    <property type="match status" value="1"/>
</dbReference>
<dbReference type="AlphaFoldDB" id="A0A1G7CC19"/>
<evidence type="ECO:0000256" key="11">
    <source>
        <dbReference type="RuleBase" id="RU363032"/>
    </source>
</evidence>
<keyword evidence="9 11" id="KW-1133">Transmembrane helix</keyword>